<evidence type="ECO:0000259" key="6">
    <source>
        <dbReference type="Pfam" id="PF03876"/>
    </source>
</evidence>
<dbReference type="SUPFAM" id="SSF88798">
    <property type="entry name" value="N-terminal, heterodimerisation domain of RBP7 (RpoE)"/>
    <property type="match status" value="1"/>
</dbReference>
<dbReference type="InterPro" id="IPR005576">
    <property type="entry name" value="Rpb7-like_N"/>
</dbReference>
<dbReference type="Gene3D" id="2.40.50.140">
    <property type="entry name" value="Nucleic acid-binding proteins"/>
    <property type="match status" value="1"/>
</dbReference>
<keyword evidence="5" id="KW-0539">Nucleus</keyword>
<dbReference type="GO" id="GO:0006384">
    <property type="term" value="P:transcription initiation at RNA polymerase III promoter"/>
    <property type="evidence" value="ECO:0007669"/>
    <property type="project" value="TreeGrafter"/>
</dbReference>
<proteinExistence type="inferred from homology"/>
<dbReference type="Pfam" id="PF03876">
    <property type="entry name" value="SHS2_Rpb7-N"/>
    <property type="match status" value="1"/>
</dbReference>
<reference evidence="8 9" key="1">
    <citation type="journal article" date="2021" name="J. Hered.">
        <title>A chromosome-level genome assembly of the parasitoid wasp, Cotesia glomerata (Hymenoptera: Braconidae).</title>
        <authorList>
            <person name="Pinto B.J."/>
            <person name="Weis J.J."/>
            <person name="Gamble T."/>
            <person name="Ode P.J."/>
            <person name="Paul R."/>
            <person name="Zaspel J.M."/>
        </authorList>
    </citation>
    <scope>NUCLEOTIDE SEQUENCE [LARGE SCALE GENOMIC DNA]</scope>
    <source>
        <strain evidence="8">CgM1</strain>
    </source>
</reference>
<dbReference type="InterPro" id="IPR004519">
    <property type="entry name" value="RNAP_E/RPC8"/>
</dbReference>
<evidence type="ECO:0000313" key="9">
    <source>
        <dbReference type="Proteomes" id="UP000826195"/>
    </source>
</evidence>
<dbReference type="Pfam" id="PF08292">
    <property type="entry name" value="RNA_pol_Rbc25"/>
    <property type="match status" value="1"/>
</dbReference>
<evidence type="ECO:0000256" key="2">
    <source>
        <dbReference type="ARBA" id="ARBA00009307"/>
    </source>
</evidence>
<dbReference type="InterPro" id="IPR012340">
    <property type="entry name" value="NA-bd_OB-fold"/>
</dbReference>
<accession>A0AAV7IES3</accession>
<evidence type="ECO:0000313" key="8">
    <source>
        <dbReference type="EMBL" id="KAH0550196.1"/>
    </source>
</evidence>
<dbReference type="GO" id="GO:0003677">
    <property type="term" value="F:DNA binding"/>
    <property type="evidence" value="ECO:0007669"/>
    <property type="project" value="InterPro"/>
</dbReference>
<sequence>MFILTRFKDVVKISPKDFKGNFNEAIAKELNNKLSNKVFLNIGLCITLFDIEKIEESFIFPGDGSSHTKVVFRYVVFKPFKEEILIGKIRSCSEEGVVVSLGFFDDIIIPPSKLQSPSRYDSKDRVWIWEYDVGDGKTHPLYMDRDELVRFRVYESKFFETPLPKSTTSEGAQQPEEKISPFVLEGAVDEPGLGPLSWWLPSDEGSE</sequence>
<dbReference type="EMBL" id="JAHXZJ010001864">
    <property type="protein sequence ID" value="KAH0550196.1"/>
    <property type="molecule type" value="Genomic_DNA"/>
</dbReference>
<feature type="domain" description="RNA polymerase III subunit Rpc25" evidence="7">
    <location>
        <begin position="83"/>
        <end position="199"/>
    </location>
</feature>
<dbReference type="AlphaFoldDB" id="A0AAV7IES3"/>
<evidence type="ECO:0000256" key="4">
    <source>
        <dbReference type="ARBA" id="ARBA00023163"/>
    </source>
</evidence>
<dbReference type="CDD" id="cd04330">
    <property type="entry name" value="RNAP_III_Rpc25_N"/>
    <property type="match status" value="1"/>
</dbReference>
<protein>
    <recommendedName>
        <fullName evidence="10">DNA-directed RNA polymerase III subunit RPC8</fullName>
    </recommendedName>
</protein>
<evidence type="ECO:0000256" key="3">
    <source>
        <dbReference type="ARBA" id="ARBA00022478"/>
    </source>
</evidence>
<keyword evidence="9" id="KW-1185">Reference proteome</keyword>
<dbReference type="SUPFAM" id="SSF50249">
    <property type="entry name" value="Nucleic acid-binding proteins"/>
    <property type="match status" value="1"/>
</dbReference>
<name>A0AAV7IES3_COTGL</name>
<dbReference type="FunFam" id="3.30.1490.120:FF:000002">
    <property type="entry name" value="DNA-directed RNA polymerase III subunit RPC8"/>
    <property type="match status" value="1"/>
</dbReference>
<comment type="caution">
    <text evidence="8">The sequence shown here is derived from an EMBL/GenBank/DDBJ whole genome shotgun (WGS) entry which is preliminary data.</text>
</comment>
<dbReference type="NCBIfam" id="TIGR00448">
    <property type="entry name" value="rpoE"/>
    <property type="match status" value="1"/>
</dbReference>
<dbReference type="InterPro" id="IPR045113">
    <property type="entry name" value="Rpb7-like"/>
</dbReference>
<evidence type="ECO:0000259" key="7">
    <source>
        <dbReference type="Pfam" id="PF08292"/>
    </source>
</evidence>
<dbReference type="GO" id="GO:0005666">
    <property type="term" value="C:RNA polymerase III complex"/>
    <property type="evidence" value="ECO:0007669"/>
    <property type="project" value="TreeGrafter"/>
</dbReference>
<dbReference type="InterPro" id="IPR036898">
    <property type="entry name" value="RNA_pol_Rpb7-like_N_sf"/>
</dbReference>
<dbReference type="Gene3D" id="3.30.1490.120">
    <property type="entry name" value="RNA polymerase Rpb7-like, N-terminal domain"/>
    <property type="match status" value="1"/>
</dbReference>
<dbReference type="GO" id="GO:0003899">
    <property type="term" value="F:DNA-directed RNA polymerase activity"/>
    <property type="evidence" value="ECO:0007669"/>
    <property type="project" value="InterPro"/>
</dbReference>
<keyword evidence="3" id="KW-0240">DNA-directed RNA polymerase</keyword>
<dbReference type="PANTHER" id="PTHR12709">
    <property type="entry name" value="DNA-DIRECTED RNA POLYMERASE II, III"/>
    <property type="match status" value="1"/>
</dbReference>
<dbReference type="Proteomes" id="UP000826195">
    <property type="component" value="Unassembled WGS sequence"/>
</dbReference>
<dbReference type="InterPro" id="IPR013238">
    <property type="entry name" value="RNA_pol_III_Rbc25"/>
</dbReference>
<gene>
    <name evidence="8" type="ORF">KQX54_017998</name>
</gene>
<feature type="domain" description="RNA polymerase Rpb7-like N-terminal" evidence="6">
    <location>
        <begin position="8"/>
        <end position="64"/>
    </location>
</feature>
<dbReference type="PANTHER" id="PTHR12709:SF1">
    <property type="entry name" value="DNA-DIRECTED RNA POLYMERASE III SUBUNIT RPC8"/>
    <property type="match status" value="1"/>
</dbReference>
<evidence type="ECO:0008006" key="10">
    <source>
        <dbReference type="Google" id="ProtNLM"/>
    </source>
</evidence>
<organism evidence="8 9">
    <name type="scientific">Cotesia glomerata</name>
    <name type="common">Lepidopteran parasitic wasp</name>
    <name type="synonym">Apanteles glomeratus</name>
    <dbReference type="NCBI Taxonomy" id="32391"/>
    <lineage>
        <taxon>Eukaryota</taxon>
        <taxon>Metazoa</taxon>
        <taxon>Ecdysozoa</taxon>
        <taxon>Arthropoda</taxon>
        <taxon>Hexapoda</taxon>
        <taxon>Insecta</taxon>
        <taxon>Pterygota</taxon>
        <taxon>Neoptera</taxon>
        <taxon>Endopterygota</taxon>
        <taxon>Hymenoptera</taxon>
        <taxon>Apocrita</taxon>
        <taxon>Ichneumonoidea</taxon>
        <taxon>Braconidae</taxon>
        <taxon>Microgastrinae</taxon>
        <taxon>Cotesia</taxon>
    </lineage>
</organism>
<evidence type="ECO:0000256" key="1">
    <source>
        <dbReference type="ARBA" id="ARBA00004123"/>
    </source>
</evidence>
<comment type="subcellular location">
    <subcellularLocation>
        <location evidence="1">Nucleus</location>
    </subcellularLocation>
</comment>
<comment type="similarity">
    <text evidence="2">Belongs to the eukaryotic RPB7/RPC8 RNA polymerase subunit family.</text>
</comment>
<evidence type="ECO:0000256" key="5">
    <source>
        <dbReference type="ARBA" id="ARBA00023242"/>
    </source>
</evidence>
<keyword evidence="4" id="KW-0804">Transcription</keyword>